<dbReference type="InterPro" id="IPR001841">
    <property type="entry name" value="Znf_RING"/>
</dbReference>
<dbReference type="Proteomes" id="UP000694850">
    <property type="component" value="Unplaced"/>
</dbReference>
<feature type="non-terminal residue" evidence="6">
    <location>
        <position position="338"/>
    </location>
</feature>
<sequence>MAFAASLADLQEQATCPICLDYLRDPVTIGCGHNFCHPCIQQCWEELQDFFPCPICLHHCLDRNFRRNTQLCHMTDIVKRLPIMRSKRKLKEEKLLCEKHHQVLALFCEKDLELLCLQCRISPNHLGHHLMSIEQAATSHRRKLKSYIEPLRKKFEEAQRRFEIQVSKLLELKFKVENQKSELYSEFEHFLNFLEKEQGAIHNRILNEEKGIVEKLTENRRQISDYSSTLNNLLSKITEKCVQADLDLLTGIGSIHNMYENLKTPKVFSYELKRESFSLPPQYFGLVNMISLFKENLTLDPKTAHHNLIISEDRKTVIYGVMAPNYPHPPEAFTFCPA</sequence>
<dbReference type="PANTHER" id="PTHR24103">
    <property type="entry name" value="E3 UBIQUITIN-PROTEIN LIGASE TRIM"/>
    <property type="match status" value="1"/>
</dbReference>
<organism evidence="5 6">
    <name type="scientific">Orycteropus afer afer</name>
    <dbReference type="NCBI Taxonomy" id="1230840"/>
    <lineage>
        <taxon>Eukaryota</taxon>
        <taxon>Metazoa</taxon>
        <taxon>Chordata</taxon>
        <taxon>Craniata</taxon>
        <taxon>Vertebrata</taxon>
        <taxon>Euteleostomi</taxon>
        <taxon>Mammalia</taxon>
        <taxon>Eutheria</taxon>
        <taxon>Afrotheria</taxon>
        <taxon>Tubulidentata</taxon>
        <taxon>Orycteropodidae</taxon>
        <taxon>Orycteropus</taxon>
    </lineage>
</organism>
<protein>
    <submittedName>
        <fullName evidence="6">Tripartite motif-containing protein 60-like</fullName>
    </submittedName>
</protein>
<evidence type="ECO:0000256" key="4">
    <source>
        <dbReference type="PROSITE-ProRule" id="PRU00024"/>
    </source>
</evidence>
<proteinExistence type="predicted"/>
<dbReference type="InterPro" id="IPR050143">
    <property type="entry name" value="TRIM/RBCC"/>
</dbReference>
<dbReference type="SUPFAM" id="SSF49899">
    <property type="entry name" value="Concanavalin A-like lectins/glucanases"/>
    <property type="match status" value="1"/>
</dbReference>
<dbReference type="PROSITE" id="PS50089">
    <property type="entry name" value="ZF_RING_2"/>
    <property type="match status" value="1"/>
</dbReference>
<dbReference type="PROSITE" id="PS00518">
    <property type="entry name" value="ZF_RING_1"/>
    <property type="match status" value="1"/>
</dbReference>
<dbReference type="Pfam" id="PF15227">
    <property type="entry name" value="zf-C3HC4_4"/>
    <property type="match status" value="1"/>
</dbReference>
<dbReference type="SUPFAM" id="SSF57845">
    <property type="entry name" value="B-box zinc-binding domain"/>
    <property type="match status" value="1"/>
</dbReference>
<evidence type="ECO:0000256" key="2">
    <source>
        <dbReference type="ARBA" id="ARBA00022771"/>
    </source>
</evidence>
<gene>
    <name evidence="6" type="primary">LOC103213576</name>
</gene>
<dbReference type="InterPro" id="IPR003879">
    <property type="entry name" value="Butyrophylin_SPRY"/>
</dbReference>
<dbReference type="SMART" id="SM00336">
    <property type="entry name" value="BBOX"/>
    <property type="match status" value="1"/>
</dbReference>
<dbReference type="Gene3D" id="3.30.160.60">
    <property type="entry name" value="Classic Zinc Finger"/>
    <property type="match status" value="1"/>
</dbReference>
<dbReference type="InterPro" id="IPR006574">
    <property type="entry name" value="PRY"/>
</dbReference>
<dbReference type="RefSeq" id="XP_007957510.2">
    <property type="nucleotide sequence ID" value="XM_007959319.2"/>
</dbReference>
<dbReference type="Gene3D" id="2.60.120.920">
    <property type="match status" value="1"/>
</dbReference>
<dbReference type="PROSITE" id="PS50119">
    <property type="entry name" value="ZF_BBOX"/>
    <property type="match status" value="1"/>
</dbReference>
<dbReference type="InterPro" id="IPR013083">
    <property type="entry name" value="Znf_RING/FYVE/PHD"/>
</dbReference>
<dbReference type="InterPro" id="IPR000315">
    <property type="entry name" value="Znf_B-box"/>
</dbReference>
<keyword evidence="1" id="KW-0479">Metal-binding</keyword>
<dbReference type="SUPFAM" id="SSF57850">
    <property type="entry name" value="RING/U-box"/>
    <property type="match status" value="1"/>
</dbReference>
<reference evidence="6" key="1">
    <citation type="submission" date="2025-08" db="UniProtKB">
        <authorList>
            <consortium name="RefSeq"/>
        </authorList>
    </citation>
    <scope>IDENTIFICATION</scope>
</reference>
<dbReference type="InterPro" id="IPR043136">
    <property type="entry name" value="B30.2/SPRY_sf"/>
</dbReference>
<dbReference type="GO" id="GO:0008270">
    <property type="term" value="F:zinc ion binding"/>
    <property type="evidence" value="ECO:0007669"/>
    <property type="project" value="UniProtKB-KW"/>
</dbReference>
<dbReference type="GeneID" id="103213576"/>
<dbReference type="Gene3D" id="3.30.40.10">
    <property type="entry name" value="Zinc/RING finger domain, C3HC4 (zinc finger)"/>
    <property type="match status" value="1"/>
</dbReference>
<evidence type="ECO:0000256" key="3">
    <source>
        <dbReference type="ARBA" id="ARBA00022833"/>
    </source>
</evidence>
<dbReference type="PRINTS" id="PR01407">
    <property type="entry name" value="BUTYPHLNCDUF"/>
</dbReference>
<accession>A0A8B7BBH7</accession>
<dbReference type="Pfam" id="PF13765">
    <property type="entry name" value="PRY"/>
    <property type="match status" value="1"/>
</dbReference>
<dbReference type="SMART" id="SM00184">
    <property type="entry name" value="RING"/>
    <property type="match status" value="1"/>
</dbReference>
<evidence type="ECO:0000313" key="6">
    <source>
        <dbReference type="RefSeq" id="XP_007957510.2"/>
    </source>
</evidence>
<name>A0A8B7BBH7_ORYAF</name>
<keyword evidence="3" id="KW-0862">Zinc</keyword>
<evidence type="ECO:0000256" key="1">
    <source>
        <dbReference type="ARBA" id="ARBA00022723"/>
    </source>
</evidence>
<dbReference type="OrthoDB" id="654191at2759"/>
<dbReference type="AlphaFoldDB" id="A0A8B7BBH7"/>
<dbReference type="InterPro" id="IPR017907">
    <property type="entry name" value="Znf_RING_CS"/>
</dbReference>
<keyword evidence="5" id="KW-1185">Reference proteome</keyword>
<evidence type="ECO:0000313" key="5">
    <source>
        <dbReference type="Proteomes" id="UP000694850"/>
    </source>
</evidence>
<dbReference type="CDD" id="cd16594">
    <property type="entry name" value="RING-HC_TRIM7-like_C-IV"/>
    <property type="match status" value="1"/>
</dbReference>
<dbReference type="Pfam" id="PF00643">
    <property type="entry name" value="zf-B_box"/>
    <property type="match status" value="1"/>
</dbReference>
<dbReference type="InterPro" id="IPR013320">
    <property type="entry name" value="ConA-like_dom_sf"/>
</dbReference>
<keyword evidence="2 4" id="KW-0863">Zinc-finger</keyword>